<name>A0A2I2KWD9_9ACTN</name>
<feature type="compositionally biased region" description="Low complexity" evidence="1">
    <location>
        <begin position="64"/>
        <end position="86"/>
    </location>
</feature>
<keyword evidence="3" id="KW-1185">Reference proteome</keyword>
<gene>
    <name evidence="2" type="ORF">FRACA_40003</name>
</gene>
<reference evidence="2 3" key="1">
    <citation type="submission" date="2017-06" db="EMBL/GenBank/DDBJ databases">
        <authorList>
            <person name="Kim H.J."/>
            <person name="Triplett B.A."/>
        </authorList>
    </citation>
    <scope>NUCLEOTIDE SEQUENCE [LARGE SCALE GENOMIC DNA]</scope>
    <source>
        <strain evidence="2">FRACA_ARgP5</strain>
    </source>
</reference>
<accession>A0A2I2KWD9</accession>
<evidence type="ECO:0000313" key="3">
    <source>
        <dbReference type="Proteomes" id="UP000234331"/>
    </source>
</evidence>
<feature type="region of interest" description="Disordered" evidence="1">
    <location>
        <begin position="52"/>
        <end position="86"/>
    </location>
</feature>
<organism evidence="2 3">
    <name type="scientific">Frankia canadensis</name>
    <dbReference type="NCBI Taxonomy" id="1836972"/>
    <lineage>
        <taxon>Bacteria</taxon>
        <taxon>Bacillati</taxon>
        <taxon>Actinomycetota</taxon>
        <taxon>Actinomycetes</taxon>
        <taxon>Frankiales</taxon>
        <taxon>Frankiaceae</taxon>
        <taxon>Frankia</taxon>
    </lineage>
</organism>
<dbReference type="EMBL" id="FZMO01000334">
    <property type="protein sequence ID" value="SNQ49975.1"/>
    <property type="molecule type" value="Genomic_DNA"/>
</dbReference>
<proteinExistence type="predicted"/>
<feature type="region of interest" description="Disordered" evidence="1">
    <location>
        <begin position="1"/>
        <end position="24"/>
    </location>
</feature>
<evidence type="ECO:0000313" key="2">
    <source>
        <dbReference type="EMBL" id="SNQ49975.1"/>
    </source>
</evidence>
<dbReference type="AlphaFoldDB" id="A0A2I2KWD9"/>
<dbReference type="Proteomes" id="UP000234331">
    <property type="component" value="Unassembled WGS sequence"/>
</dbReference>
<protein>
    <submittedName>
        <fullName evidence="2">Uncharacterized protein</fullName>
    </submittedName>
</protein>
<sequence length="86" mass="9890">MPTAHRSQRTSPPRPAGRTSQYHTVHRQVELRLPNHRIQSMVTGRPWNYCFTRNSGRRRPSMSATRRAPRTNAAPRLARSSARPCT</sequence>
<evidence type="ECO:0000256" key="1">
    <source>
        <dbReference type="SAM" id="MobiDB-lite"/>
    </source>
</evidence>